<evidence type="ECO:0000259" key="1">
    <source>
        <dbReference type="PROSITE" id="PS51707"/>
    </source>
</evidence>
<dbReference type="SMART" id="SM01118">
    <property type="entry name" value="CYTH"/>
    <property type="match status" value="1"/>
</dbReference>
<name>A0ABW5QS76_9BACL</name>
<dbReference type="PANTHER" id="PTHR40114">
    <property type="entry name" value="SLR0698 PROTEIN"/>
    <property type="match status" value="1"/>
</dbReference>
<proteinExistence type="predicted"/>
<dbReference type="Proteomes" id="UP001597493">
    <property type="component" value="Unassembled WGS sequence"/>
</dbReference>
<sequence>MNGATREIERKFLLGRYPETELASGELKLVNRLRIDQTYLAFSGDEEVRIRKLAVEAGEGAGEQYYTHTFKRGVGLSREEIEYPISKAVYDQLLGLGKLVPLQKTRTIVRDKEGAVFEIDDYTGLGLLTVETEFESEESALAFKAPAWFGRELGNEEEFRNKKLWLDLQIR</sequence>
<dbReference type="EMBL" id="JBHUMY010000001">
    <property type="protein sequence ID" value="MFD2659010.1"/>
    <property type="molecule type" value="Genomic_DNA"/>
</dbReference>
<keyword evidence="3" id="KW-1185">Reference proteome</keyword>
<dbReference type="PIRSF" id="PIRSF016487">
    <property type="entry name" value="CYTH_UCP016487"/>
    <property type="match status" value="1"/>
</dbReference>
<feature type="domain" description="CYTH" evidence="1">
    <location>
        <begin position="5"/>
        <end position="171"/>
    </location>
</feature>
<accession>A0ABW5QS76</accession>
<reference evidence="3" key="1">
    <citation type="journal article" date="2019" name="Int. J. Syst. Evol. Microbiol.">
        <title>The Global Catalogue of Microorganisms (GCM) 10K type strain sequencing project: providing services to taxonomists for standard genome sequencing and annotation.</title>
        <authorList>
            <consortium name="The Broad Institute Genomics Platform"/>
            <consortium name="The Broad Institute Genome Sequencing Center for Infectious Disease"/>
            <person name="Wu L."/>
            <person name="Ma J."/>
        </authorList>
    </citation>
    <scope>NUCLEOTIDE SEQUENCE [LARGE SCALE GENOMIC DNA]</scope>
    <source>
        <strain evidence="3">TISTR 1827</strain>
    </source>
</reference>
<organism evidence="2 3">
    <name type="scientific">Paenibacillus thailandensis</name>
    <dbReference type="NCBI Taxonomy" id="393250"/>
    <lineage>
        <taxon>Bacteria</taxon>
        <taxon>Bacillati</taxon>
        <taxon>Bacillota</taxon>
        <taxon>Bacilli</taxon>
        <taxon>Bacillales</taxon>
        <taxon>Paenibacillaceae</taxon>
        <taxon>Paenibacillus</taxon>
    </lineage>
</organism>
<dbReference type="Pfam" id="PF01928">
    <property type="entry name" value="CYTH"/>
    <property type="match status" value="1"/>
</dbReference>
<dbReference type="PROSITE" id="PS51707">
    <property type="entry name" value="CYTH"/>
    <property type="match status" value="1"/>
</dbReference>
<dbReference type="RefSeq" id="WP_379269126.1">
    <property type="nucleotide sequence ID" value="NZ_JBHUGT010000031.1"/>
</dbReference>
<gene>
    <name evidence="2" type="ORF">ACFSW5_01880</name>
</gene>
<dbReference type="PANTHER" id="PTHR40114:SF1">
    <property type="entry name" value="SLR0698 PROTEIN"/>
    <property type="match status" value="1"/>
</dbReference>
<comment type="caution">
    <text evidence="2">The sequence shown here is derived from an EMBL/GenBank/DDBJ whole genome shotgun (WGS) entry which is preliminary data.</text>
</comment>
<dbReference type="InterPro" id="IPR023577">
    <property type="entry name" value="CYTH_domain"/>
</dbReference>
<dbReference type="SUPFAM" id="SSF55154">
    <property type="entry name" value="CYTH-like phosphatases"/>
    <property type="match status" value="1"/>
</dbReference>
<dbReference type="InterPro" id="IPR012042">
    <property type="entry name" value="NeuTTM/CthTTM-like"/>
</dbReference>
<dbReference type="InterPro" id="IPR033469">
    <property type="entry name" value="CYTH-like_dom_sf"/>
</dbReference>
<evidence type="ECO:0000313" key="3">
    <source>
        <dbReference type="Proteomes" id="UP001597493"/>
    </source>
</evidence>
<evidence type="ECO:0000313" key="2">
    <source>
        <dbReference type="EMBL" id="MFD2659010.1"/>
    </source>
</evidence>
<dbReference type="Gene3D" id="2.40.320.10">
    <property type="entry name" value="Hypothetical Protein Pfu-838710-001"/>
    <property type="match status" value="1"/>
</dbReference>
<protein>
    <submittedName>
        <fullName evidence="2">CYTH domain-containing protein</fullName>
    </submittedName>
</protein>